<dbReference type="Gene3D" id="3.40.50.150">
    <property type="entry name" value="Vaccinia Virus protein VP39"/>
    <property type="match status" value="1"/>
</dbReference>
<organism evidence="1">
    <name type="scientific">marine sediment metagenome</name>
    <dbReference type="NCBI Taxonomy" id="412755"/>
    <lineage>
        <taxon>unclassified sequences</taxon>
        <taxon>metagenomes</taxon>
        <taxon>ecological metagenomes</taxon>
    </lineage>
</organism>
<evidence type="ECO:0000313" key="1">
    <source>
        <dbReference type="EMBL" id="KKN67378.1"/>
    </source>
</evidence>
<dbReference type="Pfam" id="PF13578">
    <property type="entry name" value="Methyltransf_24"/>
    <property type="match status" value="1"/>
</dbReference>
<gene>
    <name evidence="1" type="ORF">LCGC14_0462420</name>
</gene>
<protein>
    <recommendedName>
        <fullName evidence="2">Methyltransferase domain-containing protein</fullName>
    </recommendedName>
</protein>
<sequence>MKRFLMRKILMPFGLNLELYNPRPFTRFLKESKKKNLVGIEIGVLDGWNALDMLENLPIKKLYLIDPYMAYTNYEEYNENQNKSQQVLEEKRNIAIKVLKKYEDKIKFIRRFSEVAINDFKDNSLDFVYIDGNHQYEYVKKDIELYFLKIKKGGILGGHDYYLCDESKKSNCGVVKAVRKIFPLNRISFMNTDWWVRK</sequence>
<name>A0A0F9VNN6_9ZZZZ</name>
<accession>A0A0F9VNN6</accession>
<dbReference type="SUPFAM" id="SSF53335">
    <property type="entry name" value="S-adenosyl-L-methionine-dependent methyltransferases"/>
    <property type="match status" value="1"/>
</dbReference>
<dbReference type="EMBL" id="LAZR01000476">
    <property type="protein sequence ID" value="KKN67378.1"/>
    <property type="molecule type" value="Genomic_DNA"/>
</dbReference>
<evidence type="ECO:0008006" key="2">
    <source>
        <dbReference type="Google" id="ProtNLM"/>
    </source>
</evidence>
<dbReference type="PANTHER" id="PTHR37909">
    <property type="entry name" value="S-ADENOSYL-L-METHIONINE-DEPENDENT METHYLTRANSFERASES SUPERFAMILY PROTEIN"/>
    <property type="match status" value="1"/>
</dbReference>
<dbReference type="AlphaFoldDB" id="A0A0F9VNN6"/>
<reference evidence="1" key="1">
    <citation type="journal article" date="2015" name="Nature">
        <title>Complex archaea that bridge the gap between prokaryotes and eukaryotes.</title>
        <authorList>
            <person name="Spang A."/>
            <person name="Saw J.H."/>
            <person name="Jorgensen S.L."/>
            <person name="Zaremba-Niedzwiedzka K."/>
            <person name="Martijn J."/>
            <person name="Lind A.E."/>
            <person name="van Eijk R."/>
            <person name="Schleper C."/>
            <person name="Guy L."/>
            <person name="Ettema T.J."/>
        </authorList>
    </citation>
    <scope>NUCLEOTIDE SEQUENCE</scope>
</reference>
<proteinExistence type="predicted"/>
<comment type="caution">
    <text evidence="1">The sequence shown here is derived from an EMBL/GenBank/DDBJ whole genome shotgun (WGS) entry which is preliminary data.</text>
</comment>
<dbReference type="InterPro" id="IPR029063">
    <property type="entry name" value="SAM-dependent_MTases_sf"/>
</dbReference>
<dbReference type="PANTHER" id="PTHR37909:SF1">
    <property type="entry name" value="S-ADENOSYL-L-METHIONINE-DEPENDENT METHYLTRANSFERASES SUPERFAMILY PROTEIN"/>
    <property type="match status" value="1"/>
</dbReference>